<dbReference type="PATRIC" id="fig|104102.7.peg.3414"/>
<dbReference type="Proteomes" id="UP000029448">
    <property type="component" value="Unassembled WGS sequence"/>
</dbReference>
<keyword evidence="2" id="KW-1133">Transmembrane helix</keyword>
<comment type="caution">
    <text evidence="3">The sequence shown here is derived from an EMBL/GenBank/DDBJ whole genome shotgun (WGS) entry which is preliminary data.</text>
</comment>
<organism evidence="3 4">
    <name type="scientific">Acetobacter tropicalis</name>
    <dbReference type="NCBI Taxonomy" id="104102"/>
    <lineage>
        <taxon>Bacteria</taxon>
        <taxon>Pseudomonadati</taxon>
        <taxon>Pseudomonadota</taxon>
        <taxon>Alphaproteobacteria</taxon>
        <taxon>Acetobacterales</taxon>
        <taxon>Acetobacteraceae</taxon>
        <taxon>Acetobacter</taxon>
    </lineage>
</organism>
<keyword evidence="2" id="KW-0812">Transmembrane</keyword>
<protein>
    <submittedName>
        <fullName evidence="3">Uncharacterized protein</fullName>
    </submittedName>
</protein>
<sequence>MVGSEQSVSAPVYAEPAAGQPEAVKEPAGHTGATRAFQQEAASAYQQVKAAGAGVAERVAGAGSLRDMMVRDVFWRRAWIASFIVAIIVLVAGWHWWNAIVHVWPAAGRLHQAG</sequence>
<dbReference type="EMBL" id="JOKM01000112">
    <property type="protein sequence ID" value="KGB20859.1"/>
    <property type="molecule type" value="Genomic_DNA"/>
</dbReference>
<keyword evidence="2" id="KW-0472">Membrane</keyword>
<keyword evidence="4" id="KW-1185">Reference proteome</keyword>
<feature type="region of interest" description="Disordered" evidence="1">
    <location>
        <begin position="1"/>
        <end position="32"/>
    </location>
</feature>
<evidence type="ECO:0000256" key="2">
    <source>
        <dbReference type="SAM" id="Phobius"/>
    </source>
</evidence>
<evidence type="ECO:0000313" key="4">
    <source>
        <dbReference type="Proteomes" id="UP000029448"/>
    </source>
</evidence>
<dbReference type="AlphaFoldDB" id="A0A094YJR7"/>
<accession>A0A094YJR7</accession>
<evidence type="ECO:0000256" key="1">
    <source>
        <dbReference type="SAM" id="MobiDB-lite"/>
    </source>
</evidence>
<reference evidence="3 4" key="1">
    <citation type="submission" date="2014-06" db="EMBL/GenBank/DDBJ databases">
        <title>Functional and comparative genomic analyses of the Drosophila gut microbiota identify candidate symbiosis factors.</title>
        <authorList>
            <person name="Newell P.D."/>
            <person name="Chaston J.M."/>
            <person name="Douglas A.E."/>
        </authorList>
    </citation>
    <scope>NUCLEOTIDE SEQUENCE [LARGE SCALE GENOMIC DNA]</scope>
    <source>
        <strain evidence="3 4">DmCS_006</strain>
    </source>
</reference>
<proteinExistence type="predicted"/>
<evidence type="ECO:0000313" key="3">
    <source>
        <dbReference type="EMBL" id="KGB20859.1"/>
    </source>
</evidence>
<gene>
    <name evidence="3" type="ORF">AtDm6_3462</name>
</gene>
<feature type="transmembrane region" description="Helical" evidence="2">
    <location>
        <begin position="78"/>
        <end position="97"/>
    </location>
</feature>
<name>A0A094YJR7_9PROT</name>